<dbReference type="CDD" id="cd00067">
    <property type="entry name" value="GAL4"/>
    <property type="match status" value="1"/>
</dbReference>
<evidence type="ECO:0000313" key="7">
    <source>
        <dbReference type="Proteomes" id="UP001362999"/>
    </source>
</evidence>
<keyword evidence="2" id="KW-0539">Nucleus</keyword>
<feature type="domain" description="Zn(2)-C6 fungal-type" evidence="5">
    <location>
        <begin position="25"/>
        <end position="58"/>
    </location>
</feature>
<proteinExistence type="predicted"/>
<dbReference type="PROSITE" id="PS50048">
    <property type="entry name" value="ZN2_CY6_FUNGAL_2"/>
    <property type="match status" value="1"/>
</dbReference>
<dbReference type="PANTHER" id="PTHR46910">
    <property type="entry name" value="TRANSCRIPTION FACTOR PDR1"/>
    <property type="match status" value="1"/>
</dbReference>
<feature type="transmembrane region" description="Helical" evidence="4">
    <location>
        <begin position="533"/>
        <end position="552"/>
    </location>
</feature>
<dbReference type="InterPro" id="IPR007219">
    <property type="entry name" value="XnlR_reg_dom"/>
</dbReference>
<protein>
    <submittedName>
        <fullName evidence="6">Zn(2)-C6 fungal-type domain-containing protein</fullName>
    </submittedName>
</protein>
<name>A0AAW0DMA0_9AGAR</name>
<reference evidence="6 7" key="1">
    <citation type="journal article" date="2024" name="J Genomics">
        <title>Draft genome sequencing and assembly of Favolaschia claudopus CIRM-BRFM 2984 isolated from oak limbs.</title>
        <authorList>
            <person name="Navarro D."/>
            <person name="Drula E."/>
            <person name="Chaduli D."/>
            <person name="Cazenave R."/>
            <person name="Ahrendt S."/>
            <person name="Wang J."/>
            <person name="Lipzen A."/>
            <person name="Daum C."/>
            <person name="Barry K."/>
            <person name="Grigoriev I.V."/>
            <person name="Favel A."/>
            <person name="Rosso M.N."/>
            <person name="Martin F."/>
        </authorList>
    </citation>
    <scope>NUCLEOTIDE SEQUENCE [LARGE SCALE GENOMIC DNA]</scope>
    <source>
        <strain evidence="6 7">CIRM-BRFM 2984</strain>
    </source>
</reference>
<dbReference type="GO" id="GO:0000981">
    <property type="term" value="F:DNA-binding transcription factor activity, RNA polymerase II-specific"/>
    <property type="evidence" value="ECO:0007669"/>
    <property type="project" value="InterPro"/>
</dbReference>
<comment type="caution">
    <text evidence="6">The sequence shown here is derived from an EMBL/GenBank/DDBJ whole genome shotgun (WGS) entry which is preliminary data.</text>
</comment>
<dbReference type="EMBL" id="JAWWNJ010000007">
    <property type="protein sequence ID" value="KAK7052125.1"/>
    <property type="molecule type" value="Genomic_DNA"/>
</dbReference>
<dbReference type="GO" id="GO:0006351">
    <property type="term" value="P:DNA-templated transcription"/>
    <property type="evidence" value="ECO:0007669"/>
    <property type="project" value="InterPro"/>
</dbReference>
<feature type="compositionally biased region" description="Basic residues" evidence="3">
    <location>
        <begin position="608"/>
        <end position="625"/>
    </location>
</feature>
<keyword evidence="1" id="KW-0479">Metal-binding</keyword>
<dbReference type="PROSITE" id="PS00463">
    <property type="entry name" value="ZN2_CY6_FUNGAL_1"/>
    <property type="match status" value="1"/>
</dbReference>
<dbReference type="SUPFAM" id="SSF57701">
    <property type="entry name" value="Zn2/Cys6 DNA-binding domain"/>
    <property type="match status" value="1"/>
</dbReference>
<dbReference type="PANTHER" id="PTHR46910:SF38">
    <property type="entry name" value="ZN(2)-C6 FUNGAL-TYPE DOMAIN-CONTAINING PROTEIN"/>
    <property type="match status" value="1"/>
</dbReference>
<dbReference type="Pfam" id="PF04082">
    <property type="entry name" value="Fungal_trans"/>
    <property type="match status" value="1"/>
</dbReference>
<feature type="region of interest" description="Disordered" evidence="3">
    <location>
        <begin position="1"/>
        <end position="23"/>
    </location>
</feature>
<keyword evidence="4" id="KW-0812">Transmembrane</keyword>
<dbReference type="InterPro" id="IPR036864">
    <property type="entry name" value="Zn2-C6_fun-type_DNA-bd_sf"/>
</dbReference>
<dbReference type="GO" id="GO:0003677">
    <property type="term" value="F:DNA binding"/>
    <property type="evidence" value="ECO:0007669"/>
    <property type="project" value="InterPro"/>
</dbReference>
<dbReference type="Pfam" id="PF00172">
    <property type="entry name" value="Zn_clus"/>
    <property type="match status" value="1"/>
</dbReference>
<feature type="compositionally biased region" description="Basic and acidic residues" evidence="3">
    <location>
        <begin position="1"/>
        <end position="16"/>
    </location>
</feature>
<dbReference type="InterPro" id="IPR050987">
    <property type="entry name" value="AtrR-like"/>
</dbReference>
<evidence type="ECO:0000313" key="6">
    <source>
        <dbReference type="EMBL" id="KAK7052125.1"/>
    </source>
</evidence>
<evidence type="ECO:0000256" key="3">
    <source>
        <dbReference type="SAM" id="MobiDB-lite"/>
    </source>
</evidence>
<evidence type="ECO:0000259" key="5">
    <source>
        <dbReference type="PROSITE" id="PS50048"/>
    </source>
</evidence>
<feature type="region of interest" description="Disordered" evidence="3">
    <location>
        <begin position="599"/>
        <end position="628"/>
    </location>
</feature>
<evidence type="ECO:0000256" key="1">
    <source>
        <dbReference type="ARBA" id="ARBA00022723"/>
    </source>
</evidence>
<dbReference type="SMART" id="SM00066">
    <property type="entry name" value="GAL4"/>
    <property type="match status" value="1"/>
</dbReference>
<feature type="compositionally biased region" description="Polar residues" evidence="3">
    <location>
        <begin position="103"/>
        <end position="115"/>
    </location>
</feature>
<sequence>MSSDDERTLLEKPTSREKKKRLQKSCDNCRKRKIRCDSANSPNGRCSSCNSFNIACTHSHEVMKRGPKNRRIEELEKQIAVLEAKLTSDPSKISAIPPASEFTPASSPSASQDDNLTNDELAERFEQFSFDSMKNRFFGSSSGFMLVKSAISIKEEFLGRPLVTQFRRPEFWKLRPWEVPPHDEDVPRYVYPDTDLILALVDLYFININQIFPLLHRPSFQRSVEEKLHLEDHRFGALLLAVLAVGSRYSDDPRVFVEGSESKLSCGWDFFNQVQTVRKSLFDEPSIYEVQRYFLLSVFTMATSSPQACWLYVGLGMRFLQERGEHRRKREGNTVTLQDELWKRAFWCLLCLDKTICAFVGRPSAVHVEDYDVDLPLDVDDEYLEHPDPKQAFKQPPGKPSLITFFICHIKLCELLGSTLRRMYASHKSRVLLGLVGPEWEQRTVAELDSAMNEFTSSIPSHLSWDPNRSGVFFDQSAVLYTMYYSLQISIHRPFIHRPTALTLPSLTICTSAARCLIQVADTWLDKMQRVALMHMHAGVFVAALVLLLNIFGMKRAGVKIDISKELVPINAALKLLKFQESRWQTAGRLWEILQELKSWDGQPPPKPKSKQKTATKPAAQKKHATIQEADEAGTSVFTGQAPFGASSVPSVSYANVADELSSHAVYSLAESSPTQTWNELVQPSVPGHDVPIVPSHNDAGLTIEQLLAATTEYDNTMGLVQNTDHIGGAADFANMVVDEDLLSWWETAPSTFANMPDWDAYIEMMSTGPQWPMAQPTLDERTNLCIDHFNSG</sequence>
<feature type="region of interest" description="Disordered" evidence="3">
    <location>
        <begin position="92"/>
        <end position="115"/>
    </location>
</feature>
<keyword evidence="4" id="KW-1133">Transmembrane helix</keyword>
<organism evidence="6 7">
    <name type="scientific">Favolaschia claudopus</name>
    <dbReference type="NCBI Taxonomy" id="2862362"/>
    <lineage>
        <taxon>Eukaryota</taxon>
        <taxon>Fungi</taxon>
        <taxon>Dikarya</taxon>
        <taxon>Basidiomycota</taxon>
        <taxon>Agaricomycotina</taxon>
        <taxon>Agaricomycetes</taxon>
        <taxon>Agaricomycetidae</taxon>
        <taxon>Agaricales</taxon>
        <taxon>Marasmiineae</taxon>
        <taxon>Mycenaceae</taxon>
        <taxon>Favolaschia</taxon>
    </lineage>
</organism>
<accession>A0AAW0DMA0</accession>
<keyword evidence="7" id="KW-1185">Reference proteome</keyword>
<dbReference type="InterPro" id="IPR001138">
    <property type="entry name" value="Zn2Cys6_DnaBD"/>
</dbReference>
<dbReference type="SMART" id="SM00906">
    <property type="entry name" value="Fungal_trans"/>
    <property type="match status" value="1"/>
</dbReference>
<dbReference type="CDD" id="cd12148">
    <property type="entry name" value="fungal_TF_MHR"/>
    <property type="match status" value="1"/>
</dbReference>
<gene>
    <name evidence="6" type="ORF">R3P38DRAFT_3255349</name>
</gene>
<evidence type="ECO:0000256" key="2">
    <source>
        <dbReference type="ARBA" id="ARBA00023242"/>
    </source>
</evidence>
<dbReference type="AlphaFoldDB" id="A0AAW0DMA0"/>
<dbReference type="GO" id="GO:0008270">
    <property type="term" value="F:zinc ion binding"/>
    <property type="evidence" value="ECO:0007669"/>
    <property type="project" value="InterPro"/>
</dbReference>
<keyword evidence="4" id="KW-0472">Membrane</keyword>
<evidence type="ECO:0000256" key="4">
    <source>
        <dbReference type="SAM" id="Phobius"/>
    </source>
</evidence>
<dbReference type="Proteomes" id="UP001362999">
    <property type="component" value="Unassembled WGS sequence"/>
</dbReference>
<dbReference type="Gene3D" id="4.10.240.10">
    <property type="entry name" value="Zn(2)-C6 fungal-type DNA-binding domain"/>
    <property type="match status" value="1"/>
</dbReference>